<evidence type="ECO:0000256" key="2">
    <source>
        <dbReference type="SAM" id="Phobius"/>
    </source>
</evidence>
<dbReference type="Proteomes" id="UP001233112">
    <property type="component" value="Chromosome"/>
</dbReference>
<sequence>MAKHDLKSPRVSKITLTLLFIVWFIAKAAVLVLCILIISKGSSGIGLFFAPVVWQAMTEIGYYCAYYLGYHALPEGTIYRGVSSPVFISNDDKYINDRKKMTRSENVLRLIWALSDAFMLGFIGIMGSVFVQITLENKDVPLFLFSLFFLLFVLMSFHHHSQKWFAKVFGLKIAWRENRRPFFKKVTQQSDDDRPDSPQPPIRYHF</sequence>
<evidence type="ECO:0000256" key="1">
    <source>
        <dbReference type="SAM" id="MobiDB-lite"/>
    </source>
</evidence>
<accession>A0ABY9L0S0</accession>
<keyword evidence="4" id="KW-1185">Reference proteome</keyword>
<evidence type="ECO:0008006" key="5">
    <source>
        <dbReference type="Google" id="ProtNLM"/>
    </source>
</evidence>
<dbReference type="EMBL" id="CP132482">
    <property type="protein sequence ID" value="WLV77366.1"/>
    <property type="molecule type" value="Genomic_DNA"/>
</dbReference>
<evidence type="ECO:0000313" key="4">
    <source>
        <dbReference type="Proteomes" id="UP001233112"/>
    </source>
</evidence>
<dbReference type="RefSeq" id="WP_306386870.1">
    <property type="nucleotide sequence ID" value="NZ_CP132482.1"/>
</dbReference>
<gene>
    <name evidence="3" type="ORF">LACPH_002110</name>
</gene>
<protein>
    <recommendedName>
        <fullName evidence="5">RDD domain-containing protein</fullName>
    </recommendedName>
</protein>
<feature type="transmembrane region" description="Helical" evidence="2">
    <location>
        <begin position="140"/>
        <end position="157"/>
    </location>
</feature>
<evidence type="ECO:0000313" key="3">
    <source>
        <dbReference type="EMBL" id="WLV77366.1"/>
    </source>
</evidence>
<organism evidence="3 4">
    <name type="scientific">Lacticaseibacillus parahuelsenbergensis</name>
    <dbReference type="NCBI Taxonomy" id="3068305"/>
    <lineage>
        <taxon>Bacteria</taxon>
        <taxon>Bacillati</taxon>
        <taxon>Bacillota</taxon>
        <taxon>Bacilli</taxon>
        <taxon>Lactobacillales</taxon>
        <taxon>Lactobacillaceae</taxon>
        <taxon>Lacticaseibacillus</taxon>
    </lineage>
</organism>
<reference evidence="3 4" key="1">
    <citation type="submission" date="2023-08" db="EMBL/GenBank/DDBJ databases">
        <authorList>
            <person name="Buchebner-Jance M."/>
        </authorList>
    </citation>
    <scope>NUCLEOTIDE SEQUENCE [LARGE SCALE GENOMIC DNA]</scope>
    <source>
        <strain evidence="3 4">NCIMB 15471</strain>
    </source>
</reference>
<keyword evidence="2" id="KW-1133">Transmembrane helix</keyword>
<feature type="transmembrane region" description="Helical" evidence="2">
    <location>
        <begin position="107"/>
        <end position="134"/>
    </location>
</feature>
<feature type="region of interest" description="Disordered" evidence="1">
    <location>
        <begin position="186"/>
        <end position="206"/>
    </location>
</feature>
<keyword evidence="2" id="KW-0472">Membrane</keyword>
<name>A0ABY9L0S0_9LACO</name>
<feature type="transmembrane region" description="Helical" evidence="2">
    <location>
        <begin position="14"/>
        <end position="38"/>
    </location>
</feature>
<proteinExistence type="predicted"/>
<feature type="compositionally biased region" description="Pro residues" evidence="1">
    <location>
        <begin position="197"/>
        <end position="206"/>
    </location>
</feature>
<keyword evidence="2" id="KW-0812">Transmembrane</keyword>